<dbReference type="InterPro" id="IPR029061">
    <property type="entry name" value="THDP-binding"/>
</dbReference>
<proteinExistence type="inferred from homology"/>
<name>A0A1X0A848_MYCAN</name>
<evidence type="ECO:0000256" key="1">
    <source>
        <dbReference type="ARBA" id="ARBA00001946"/>
    </source>
</evidence>
<keyword evidence="12 15" id="KW-0786">Thiamine pyrophosphate</keyword>
<dbReference type="Gene3D" id="3.40.50.1220">
    <property type="entry name" value="TPP-binding domain"/>
    <property type="match status" value="1"/>
</dbReference>
<dbReference type="GO" id="GO:0000287">
    <property type="term" value="F:magnesium ion binding"/>
    <property type="evidence" value="ECO:0007669"/>
    <property type="project" value="InterPro"/>
</dbReference>
<gene>
    <name evidence="19" type="ORF">BST12_02195</name>
</gene>
<keyword evidence="7" id="KW-0028">Amino-acid biosynthesis</keyword>
<comment type="cofactor">
    <cofactor evidence="2">
        <name>thiamine diphosphate</name>
        <dbReference type="ChEBI" id="CHEBI:58937"/>
    </cofactor>
</comment>
<dbReference type="InterPro" id="IPR029035">
    <property type="entry name" value="DHS-like_NAD/FAD-binding_dom"/>
</dbReference>
<evidence type="ECO:0000256" key="13">
    <source>
        <dbReference type="ARBA" id="ARBA00023304"/>
    </source>
</evidence>
<evidence type="ECO:0000256" key="12">
    <source>
        <dbReference type="ARBA" id="ARBA00023052"/>
    </source>
</evidence>
<comment type="caution">
    <text evidence="19">The sequence shown here is derived from an EMBL/GenBank/DDBJ whole genome shotgun (WGS) entry which is preliminary data.</text>
</comment>
<comment type="cofactor">
    <cofactor evidence="1">
        <name>Mg(2+)</name>
        <dbReference type="ChEBI" id="CHEBI:18420"/>
    </cofactor>
</comment>
<dbReference type="UniPathway" id="UPA00049">
    <property type="reaction ID" value="UER00059"/>
</dbReference>
<dbReference type="FunFam" id="3.40.50.970:FF:000044">
    <property type="entry name" value="Putative acetolactate synthase IlvG"/>
    <property type="match status" value="1"/>
</dbReference>
<dbReference type="PANTHER" id="PTHR18968:SF166">
    <property type="entry name" value="2-HYDROXYACYL-COA LYASE 2"/>
    <property type="match status" value="1"/>
</dbReference>
<evidence type="ECO:0000256" key="9">
    <source>
        <dbReference type="ARBA" id="ARBA00022723"/>
    </source>
</evidence>
<keyword evidence="10" id="KW-0274">FAD</keyword>
<dbReference type="SUPFAM" id="SSF52467">
    <property type="entry name" value="DHS-like NAD/FAD-binding domain"/>
    <property type="match status" value="1"/>
</dbReference>
<feature type="domain" description="Thiamine pyrophosphate enzyme central" evidence="16">
    <location>
        <begin position="205"/>
        <end position="332"/>
    </location>
</feature>
<dbReference type="PANTHER" id="PTHR18968">
    <property type="entry name" value="THIAMINE PYROPHOSPHATE ENZYMES"/>
    <property type="match status" value="1"/>
</dbReference>
<dbReference type="GO" id="GO:0030976">
    <property type="term" value="F:thiamine pyrophosphate binding"/>
    <property type="evidence" value="ECO:0007669"/>
    <property type="project" value="InterPro"/>
</dbReference>
<dbReference type="CDD" id="cd02004">
    <property type="entry name" value="TPP_BZL_OCoD_HPCL"/>
    <property type="match status" value="1"/>
</dbReference>
<keyword evidence="11" id="KW-0460">Magnesium</keyword>
<dbReference type="AlphaFoldDB" id="A0A1X0A848"/>
<feature type="domain" description="Thiamine pyrophosphate enzyme TPP-binding" evidence="17">
    <location>
        <begin position="389"/>
        <end position="536"/>
    </location>
</feature>
<keyword evidence="13" id="KW-0100">Branched-chain amino acid biosynthesis</keyword>
<dbReference type="OrthoDB" id="4494979at2"/>
<dbReference type="SUPFAM" id="SSF52518">
    <property type="entry name" value="Thiamin diphosphate-binding fold (THDP-binding)"/>
    <property type="match status" value="2"/>
</dbReference>
<sequence length="551" mass="58027">MSDTSIPAASAAVTQPIHAGRLIARRLKASGIDTIFTLSGGHLFSIYDGCRDEGIRLIDTRHEQTATFAAEGWSKVTRVPGVAALTAGPGVTNGMSAMAAAQQNQSPLVVLGGRAPALRWGMGSLQEIDHVPFVAPLARLAATAQSADDAGRLIDDALRAAVAAPSGVAFVDFPMDHVFSMSDDDGRPGALTDLPVALSPDGDALDRAAGLLSSARRPVIMAGTNVWWGHAEAALMRLAEQLRIPVLMNGMARGVVPADHPLAFSRARGKALREADVALIVGVPMDFRLGFGGVFGADTQLVVADRAAPDRPHPRPIAAGLYGDLTAILSALTMSGDHEDWIGELRAAETEARAVEKAELTDDRTPLHPMRVYAELASLLDRDAVVVIDAGDFGSYAGRVIDSYQPGCWLDSGPFGCLGSGPGYALAAKLARPDRQVVLLQGDGAFGFSGMEWDTLVRHDVQVVSVIGNNGIWGLEKHPMEALYGYSVVAELRPGTRYDEVVRALGGHGELVSAPAQLRPALDRAFASGLPAVVNVLTDPSIAYPRRSNLA</sequence>
<keyword evidence="20" id="KW-1185">Reference proteome</keyword>
<dbReference type="Pfam" id="PF02776">
    <property type="entry name" value="TPP_enzyme_N"/>
    <property type="match status" value="1"/>
</dbReference>
<comment type="pathway">
    <text evidence="4">Amino-acid biosynthesis; L-valine biosynthesis; L-valine from pyruvate: step 1/4.</text>
</comment>
<keyword evidence="9" id="KW-0479">Metal-binding</keyword>
<dbReference type="GO" id="GO:0050660">
    <property type="term" value="F:flavin adenine dinucleotide binding"/>
    <property type="evidence" value="ECO:0007669"/>
    <property type="project" value="TreeGrafter"/>
</dbReference>
<evidence type="ECO:0000256" key="8">
    <source>
        <dbReference type="ARBA" id="ARBA00022630"/>
    </source>
</evidence>
<evidence type="ECO:0000259" key="18">
    <source>
        <dbReference type="Pfam" id="PF02776"/>
    </source>
</evidence>
<dbReference type="Proteomes" id="UP000192284">
    <property type="component" value="Unassembled WGS sequence"/>
</dbReference>
<comment type="similarity">
    <text evidence="5 15">Belongs to the TPP enzyme family.</text>
</comment>
<dbReference type="NCBIfam" id="NF004516">
    <property type="entry name" value="PRK05858.1"/>
    <property type="match status" value="1"/>
</dbReference>
<accession>A0A1X0A848</accession>
<reference evidence="19 20" key="1">
    <citation type="submission" date="2017-02" db="EMBL/GenBank/DDBJ databases">
        <title>The new phylogeny of genus Mycobacterium.</title>
        <authorList>
            <person name="Tortoli E."/>
            <person name="Trovato A."/>
            <person name="Cirillo D.M."/>
        </authorList>
    </citation>
    <scope>NUCLEOTIDE SEQUENCE [LARGE SCALE GENOMIC DNA]</scope>
    <source>
        <strain evidence="19 20">DSM 45057</strain>
    </source>
</reference>
<dbReference type="RefSeq" id="WP_083111360.1">
    <property type="nucleotide sequence ID" value="NZ_JACKTS010000014.1"/>
</dbReference>
<evidence type="ECO:0000259" key="17">
    <source>
        <dbReference type="Pfam" id="PF02775"/>
    </source>
</evidence>
<protein>
    <recommendedName>
        <fullName evidence="6">acetolactate synthase</fullName>
        <ecNumber evidence="6">2.2.1.6</ecNumber>
    </recommendedName>
</protein>
<evidence type="ECO:0000259" key="16">
    <source>
        <dbReference type="Pfam" id="PF00205"/>
    </source>
</evidence>
<keyword evidence="8" id="KW-0285">Flavoprotein</keyword>
<dbReference type="PROSITE" id="PS00187">
    <property type="entry name" value="TPP_ENZYMES"/>
    <property type="match status" value="1"/>
</dbReference>
<comment type="catalytic activity">
    <reaction evidence="14">
        <text>2 pyruvate + H(+) = (2S)-2-acetolactate + CO2</text>
        <dbReference type="Rhea" id="RHEA:25249"/>
        <dbReference type="ChEBI" id="CHEBI:15361"/>
        <dbReference type="ChEBI" id="CHEBI:15378"/>
        <dbReference type="ChEBI" id="CHEBI:16526"/>
        <dbReference type="ChEBI" id="CHEBI:58476"/>
        <dbReference type="EC" id="2.2.1.6"/>
    </reaction>
</comment>
<evidence type="ECO:0000256" key="11">
    <source>
        <dbReference type="ARBA" id="ARBA00022842"/>
    </source>
</evidence>
<dbReference type="UniPathway" id="UPA00047">
    <property type="reaction ID" value="UER00055"/>
</dbReference>
<evidence type="ECO:0000256" key="2">
    <source>
        <dbReference type="ARBA" id="ARBA00001964"/>
    </source>
</evidence>
<dbReference type="InterPro" id="IPR012001">
    <property type="entry name" value="Thiamin_PyroP_enz_TPP-bd_dom"/>
</dbReference>
<evidence type="ECO:0000256" key="3">
    <source>
        <dbReference type="ARBA" id="ARBA00004974"/>
    </source>
</evidence>
<comment type="pathway">
    <text evidence="3">Amino-acid biosynthesis; L-isoleucine biosynthesis; L-isoleucine from 2-oxobutanoate: step 1/4.</text>
</comment>
<evidence type="ECO:0000313" key="19">
    <source>
        <dbReference type="EMBL" id="ORA25866.1"/>
    </source>
</evidence>
<evidence type="ECO:0000256" key="10">
    <source>
        <dbReference type="ARBA" id="ARBA00022827"/>
    </source>
</evidence>
<evidence type="ECO:0000256" key="14">
    <source>
        <dbReference type="ARBA" id="ARBA00048670"/>
    </source>
</evidence>
<dbReference type="GO" id="GO:0005948">
    <property type="term" value="C:acetolactate synthase complex"/>
    <property type="evidence" value="ECO:0007669"/>
    <property type="project" value="TreeGrafter"/>
</dbReference>
<evidence type="ECO:0000256" key="15">
    <source>
        <dbReference type="RuleBase" id="RU362132"/>
    </source>
</evidence>
<evidence type="ECO:0000256" key="7">
    <source>
        <dbReference type="ARBA" id="ARBA00022605"/>
    </source>
</evidence>
<dbReference type="EMBL" id="MVHE01000002">
    <property type="protein sequence ID" value="ORA25866.1"/>
    <property type="molecule type" value="Genomic_DNA"/>
</dbReference>
<evidence type="ECO:0000256" key="5">
    <source>
        <dbReference type="ARBA" id="ARBA00007812"/>
    </source>
</evidence>
<dbReference type="GO" id="GO:0009099">
    <property type="term" value="P:L-valine biosynthetic process"/>
    <property type="evidence" value="ECO:0007669"/>
    <property type="project" value="UniProtKB-UniPathway"/>
</dbReference>
<dbReference type="Gene3D" id="3.40.50.970">
    <property type="match status" value="2"/>
</dbReference>
<dbReference type="CDD" id="cd07035">
    <property type="entry name" value="TPP_PYR_POX_like"/>
    <property type="match status" value="1"/>
</dbReference>
<dbReference type="EC" id="2.2.1.6" evidence="6"/>
<dbReference type="Pfam" id="PF00205">
    <property type="entry name" value="TPP_enzyme_M"/>
    <property type="match status" value="1"/>
</dbReference>
<organism evidence="19 20">
    <name type="scientific">Mycobacterium angelicum</name>
    <dbReference type="NCBI Taxonomy" id="470074"/>
    <lineage>
        <taxon>Bacteria</taxon>
        <taxon>Bacillati</taxon>
        <taxon>Actinomycetota</taxon>
        <taxon>Actinomycetes</taxon>
        <taxon>Mycobacteriales</taxon>
        <taxon>Mycobacteriaceae</taxon>
        <taxon>Mycobacterium</taxon>
    </lineage>
</organism>
<dbReference type="GO" id="GO:0003984">
    <property type="term" value="F:acetolactate synthase activity"/>
    <property type="evidence" value="ECO:0007669"/>
    <property type="project" value="UniProtKB-EC"/>
</dbReference>
<dbReference type="InterPro" id="IPR011766">
    <property type="entry name" value="TPP_enzyme_TPP-bd"/>
</dbReference>
<dbReference type="InterPro" id="IPR012000">
    <property type="entry name" value="Thiamin_PyroP_enz_cen_dom"/>
</dbReference>
<dbReference type="InterPro" id="IPR000399">
    <property type="entry name" value="TPP-bd_CS"/>
</dbReference>
<feature type="domain" description="Thiamine pyrophosphate enzyme N-terminal TPP-binding" evidence="18">
    <location>
        <begin position="18"/>
        <end position="131"/>
    </location>
</feature>
<evidence type="ECO:0000256" key="6">
    <source>
        <dbReference type="ARBA" id="ARBA00013145"/>
    </source>
</evidence>
<dbReference type="InterPro" id="IPR045229">
    <property type="entry name" value="TPP_enz"/>
</dbReference>
<evidence type="ECO:0000313" key="20">
    <source>
        <dbReference type="Proteomes" id="UP000192284"/>
    </source>
</evidence>
<dbReference type="GO" id="GO:0009097">
    <property type="term" value="P:isoleucine biosynthetic process"/>
    <property type="evidence" value="ECO:0007669"/>
    <property type="project" value="UniProtKB-UniPathway"/>
</dbReference>
<evidence type="ECO:0000256" key="4">
    <source>
        <dbReference type="ARBA" id="ARBA00005025"/>
    </source>
</evidence>
<dbReference type="Pfam" id="PF02775">
    <property type="entry name" value="TPP_enzyme_C"/>
    <property type="match status" value="1"/>
</dbReference>